<dbReference type="Proteomes" id="UP001153269">
    <property type="component" value="Unassembled WGS sequence"/>
</dbReference>
<dbReference type="EMBL" id="CADEAL010002508">
    <property type="protein sequence ID" value="CAB1440767.1"/>
    <property type="molecule type" value="Genomic_DNA"/>
</dbReference>
<dbReference type="AlphaFoldDB" id="A0A9N7V284"/>
<protein>
    <submittedName>
        <fullName evidence="1">Uncharacterized protein</fullName>
    </submittedName>
</protein>
<accession>A0A9N7V284</accession>
<name>A0A9N7V284_PLEPL</name>
<evidence type="ECO:0000313" key="2">
    <source>
        <dbReference type="Proteomes" id="UP001153269"/>
    </source>
</evidence>
<sequence length="104" mass="11480">DVPRGHRGPMRTRRSQCDIIYKNTLDLAEQLCLADSCSVHAGLCVHYVVYESQCSAVLVVTLRQQVKKLIPTSLGLLRTTTEPTPTRTGIIPASDVNTAKLFQN</sequence>
<comment type="caution">
    <text evidence="1">The sequence shown here is derived from an EMBL/GenBank/DDBJ whole genome shotgun (WGS) entry which is preliminary data.</text>
</comment>
<reference evidence="1" key="1">
    <citation type="submission" date="2020-03" db="EMBL/GenBank/DDBJ databases">
        <authorList>
            <person name="Weist P."/>
        </authorList>
    </citation>
    <scope>NUCLEOTIDE SEQUENCE</scope>
</reference>
<evidence type="ECO:0000313" key="1">
    <source>
        <dbReference type="EMBL" id="CAB1440767.1"/>
    </source>
</evidence>
<gene>
    <name evidence="1" type="ORF">PLEPLA_LOCUS28558</name>
</gene>
<feature type="non-terminal residue" evidence="1">
    <location>
        <position position="1"/>
    </location>
</feature>
<keyword evidence="2" id="KW-1185">Reference proteome</keyword>
<organism evidence="1 2">
    <name type="scientific">Pleuronectes platessa</name>
    <name type="common">European plaice</name>
    <dbReference type="NCBI Taxonomy" id="8262"/>
    <lineage>
        <taxon>Eukaryota</taxon>
        <taxon>Metazoa</taxon>
        <taxon>Chordata</taxon>
        <taxon>Craniata</taxon>
        <taxon>Vertebrata</taxon>
        <taxon>Euteleostomi</taxon>
        <taxon>Actinopterygii</taxon>
        <taxon>Neopterygii</taxon>
        <taxon>Teleostei</taxon>
        <taxon>Neoteleostei</taxon>
        <taxon>Acanthomorphata</taxon>
        <taxon>Carangaria</taxon>
        <taxon>Pleuronectiformes</taxon>
        <taxon>Pleuronectoidei</taxon>
        <taxon>Pleuronectidae</taxon>
        <taxon>Pleuronectes</taxon>
    </lineage>
</organism>
<proteinExistence type="predicted"/>